<feature type="domain" description="ML-like" evidence="9">
    <location>
        <begin position="190"/>
        <end position="375"/>
    </location>
</feature>
<feature type="region of interest" description="Disordered" evidence="7">
    <location>
        <begin position="869"/>
        <end position="947"/>
    </location>
</feature>
<feature type="transmembrane region" description="Helical" evidence="8">
    <location>
        <begin position="669"/>
        <end position="689"/>
    </location>
</feature>
<evidence type="ECO:0000256" key="8">
    <source>
        <dbReference type="SAM" id="Phobius"/>
    </source>
</evidence>
<evidence type="ECO:0000256" key="7">
    <source>
        <dbReference type="SAM" id="MobiDB-lite"/>
    </source>
</evidence>
<feature type="compositionally biased region" description="Polar residues" evidence="7">
    <location>
        <begin position="1178"/>
        <end position="1193"/>
    </location>
</feature>
<dbReference type="GO" id="GO:0016020">
    <property type="term" value="C:membrane"/>
    <property type="evidence" value="ECO:0007669"/>
    <property type="project" value="UniProtKB-SubCell"/>
</dbReference>
<dbReference type="OrthoDB" id="5312224at2759"/>
<organism evidence="10 11">
    <name type="scientific">Fusarium albosuccineum</name>
    <dbReference type="NCBI Taxonomy" id="1237068"/>
    <lineage>
        <taxon>Eukaryota</taxon>
        <taxon>Fungi</taxon>
        <taxon>Dikarya</taxon>
        <taxon>Ascomycota</taxon>
        <taxon>Pezizomycotina</taxon>
        <taxon>Sordariomycetes</taxon>
        <taxon>Hypocreomycetidae</taxon>
        <taxon>Hypocreales</taxon>
        <taxon>Nectriaceae</taxon>
        <taxon>Fusarium</taxon>
        <taxon>Fusarium decemcellulare species complex</taxon>
    </lineage>
</organism>
<feature type="region of interest" description="Disordered" evidence="7">
    <location>
        <begin position="992"/>
        <end position="1016"/>
    </location>
</feature>
<dbReference type="Pfam" id="PF06011">
    <property type="entry name" value="TRP"/>
    <property type="match status" value="1"/>
</dbReference>
<comment type="subcellular location">
    <subcellularLocation>
        <location evidence="1">Membrane</location>
        <topology evidence="1">Multi-pass membrane protein</topology>
    </subcellularLocation>
</comment>
<dbReference type="InterPro" id="IPR040241">
    <property type="entry name" value="TRP_Flc/Pkd2-like"/>
</dbReference>
<dbReference type="Proteomes" id="UP000554235">
    <property type="component" value="Unassembled WGS sequence"/>
</dbReference>
<keyword evidence="4" id="KW-0732">Signal</keyword>
<feature type="transmembrane region" description="Helical" evidence="8">
    <location>
        <begin position="701"/>
        <end position="720"/>
    </location>
</feature>
<evidence type="ECO:0000256" key="1">
    <source>
        <dbReference type="ARBA" id="ARBA00004141"/>
    </source>
</evidence>
<dbReference type="InterPro" id="IPR010308">
    <property type="entry name" value="TRP_C"/>
</dbReference>
<feature type="transmembrane region" description="Helical" evidence="8">
    <location>
        <begin position="643"/>
        <end position="663"/>
    </location>
</feature>
<feature type="transmembrane region" description="Helical" evidence="8">
    <location>
        <begin position="589"/>
        <end position="614"/>
    </location>
</feature>
<evidence type="ECO:0000259" key="9">
    <source>
        <dbReference type="SMART" id="SM01320"/>
    </source>
</evidence>
<feature type="compositionally biased region" description="Polar residues" evidence="7">
    <location>
        <begin position="1212"/>
        <end position="1235"/>
    </location>
</feature>
<feature type="transmembrane region" description="Helical" evidence="8">
    <location>
        <begin position="381"/>
        <end position="403"/>
    </location>
</feature>
<evidence type="ECO:0000256" key="2">
    <source>
        <dbReference type="ARBA" id="ARBA00010642"/>
    </source>
</evidence>
<sequence length="1294" mass="140780">TAQRSAAQHTHSAAVGPARYLDTFFLFPLTRSLLPVFSVCLSVHFTSPLGSPLPGLPVRPRRPSLLSQHLDNLNAMRSGLAGGRLPDCSQHCRPRDHDSGLGQDLHRKRYAARPSKRPFSGFAPTTFATTDSFPSSSMSSPYQRRPSHSIMAQIASPGQRAWTPRVGTISRLSTNLIVALLLALHAFSPVHAVRIPLTNCLDDSRRLNPDQLQWIPSYADAVFDLKDDSHNLLVTIWGNVTGARSGGELPPANDSYWEDDTKTNGKIVRIPDKEYNKAVTLTRKIQFLSYQPYDSPTDFCEKALLHNMSCPLSPVFHEVDFNHTDQLPSFNITNDMAATYAFSSLNPIVTIIDGDRAATHIGCVSVTVTPDLGDLSWILKFLPMIILLFTAFAVIFSAIFSPWGSSDIFHWTSNYGRDADLLRLVTPGFGDCLQYIQFVVLTGGLTLDYPGFYQPIVSQMAWATLMFNESFVADAPSWQSVVDGIYVTNGTYGLQELGQLVGMAESKDAWAGMMVWLCVCIASVTALVQIGFLAQWLYRKIKNTPEEDLRSKNVPFSVGNVVRIVFNYFLLPIIALSCFQLVIAGDSPAYTIALAVATIVVLIIFASYLFYLIIRTRPKSVLYDDLPTVLLYGPLYNTYSDEAAAFALIPVLLTFIRGITVGAVQPSGIAQVVLLAICEVIHVLTIHAFRPFQRPTSMNAYHTLFCTLRLFSILLMVAFVPTLGVSEGGKGWIGYVILAIHGVALIFGFFLNALQTIVEVVARMLGAGGDDARGLTRGGLSKIFGARQLSRRVNHRNNGPSRASQLSTAAMLDADDGGKTGYVMPSGRVRSESGASLGGMMAIPRHRSSSALDSIDVYSAMPQNVDSGSSYMPNTPGENSTFSFLPSPSVARHHPTASMDAADPYYRPPRRRREETMNDSIHSDIQGGSSTTEIKGPGQGGALGDPADMAAEISRGATPAVPPAAGYSQLSIPPSRPDYATREVDFYYGVRGPALNSDGPGRKLGTGPADPTGPVATASGWFRGLFGAKTKEKGKGFEVVRSSRMPPAMMARNGGESPPEGIPVAMGVLRNGPIDSDDEDEPQPRRSPGRHREGDLLDDNGDPQDSEPESPVLERPRRTFSNDSDGFPREPTKVLSKKKPPHIALRQAIEEDAPEIPRKSSKRASGHFGGSSDHSRAPSLNINMPGSSLSFDSQMRDADAVSQISSRHRATLSASSRLPFERTNSQKRLSSNSSMEFPGEFAQIDLHGGREERPASFGMVSQHGVSRVDPLHRDVDLLGSSAELVEDLPARPRT</sequence>
<name>A0A8H4KN00_9HYPO</name>
<keyword evidence="11" id="KW-1185">Reference proteome</keyword>
<evidence type="ECO:0000256" key="5">
    <source>
        <dbReference type="ARBA" id="ARBA00022989"/>
    </source>
</evidence>
<feature type="transmembrane region" description="Helical" evidence="8">
    <location>
        <begin position="732"/>
        <end position="754"/>
    </location>
</feature>
<dbReference type="EMBL" id="JAADYS010002983">
    <property type="protein sequence ID" value="KAF4452289.1"/>
    <property type="molecule type" value="Genomic_DNA"/>
</dbReference>
<keyword evidence="5 8" id="KW-1133">Transmembrane helix</keyword>
<comment type="similarity">
    <text evidence="2">Belongs to the transient receptor potential (TRP) ion channel family.</text>
</comment>
<dbReference type="PANTHER" id="PTHR31145:SF6">
    <property type="entry name" value="INTEGRAL MEMBRANE PROTEIN (AFU_ORTHOLOGUE AFUA_7G01610)"/>
    <property type="match status" value="1"/>
</dbReference>
<keyword evidence="3 8" id="KW-0812">Transmembrane</keyword>
<feature type="non-terminal residue" evidence="10">
    <location>
        <position position="1"/>
    </location>
</feature>
<feature type="transmembrane region" description="Helical" evidence="8">
    <location>
        <begin position="513"/>
        <end position="538"/>
    </location>
</feature>
<dbReference type="InterPro" id="IPR032800">
    <property type="entry name" value="TRP_N"/>
</dbReference>
<evidence type="ECO:0000313" key="10">
    <source>
        <dbReference type="EMBL" id="KAF4452289.1"/>
    </source>
</evidence>
<reference evidence="10 11" key="1">
    <citation type="submission" date="2020-01" db="EMBL/GenBank/DDBJ databases">
        <title>Identification and distribution of gene clusters putatively required for synthesis of sphingolipid metabolism inhibitors in phylogenetically diverse species of the filamentous fungus Fusarium.</title>
        <authorList>
            <person name="Kim H.-S."/>
            <person name="Busman M."/>
            <person name="Brown D.W."/>
            <person name="Divon H."/>
            <person name="Uhlig S."/>
            <person name="Proctor R.H."/>
        </authorList>
    </citation>
    <scope>NUCLEOTIDE SEQUENCE [LARGE SCALE GENOMIC DNA]</scope>
    <source>
        <strain evidence="10 11">NRRL 20459</strain>
    </source>
</reference>
<feature type="non-terminal residue" evidence="10">
    <location>
        <position position="1294"/>
    </location>
</feature>
<dbReference type="PANTHER" id="PTHR31145">
    <property type="entry name" value="INTEGRAL MEMBRANE PROTEIN (AFU_ORTHOLOGUE AFUA_7G01610)"/>
    <property type="match status" value="1"/>
</dbReference>
<evidence type="ECO:0000256" key="4">
    <source>
        <dbReference type="ARBA" id="ARBA00022729"/>
    </source>
</evidence>
<dbReference type="GO" id="GO:0055085">
    <property type="term" value="P:transmembrane transport"/>
    <property type="evidence" value="ECO:0007669"/>
    <property type="project" value="TreeGrafter"/>
</dbReference>
<protein>
    <recommendedName>
        <fullName evidence="9">ML-like domain-containing protein</fullName>
    </recommendedName>
</protein>
<accession>A0A8H4KN00</accession>
<evidence type="ECO:0000256" key="6">
    <source>
        <dbReference type="ARBA" id="ARBA00023136"/>
    </source>
</evidence>
<feature type="region of interest" description="Disordered" evidence="7">
    <location>
        <begin position="1047"/>
        <end position="1236"/>
    </location>
</feature>
<keyword evidence="6 8" id="KW-0472">Membrane</keyword>
<gene>
    <name evidence="10" type="ORF">FALBO_16201</name>
</gene>
<evidence type="ECO:0000313" key="11">
    <source>
        <dbReference type="Proteomes" id="UP000554235"/>
    </source>
</evidence>
<feature type="transmembrane region" description="Helical" evidence="8">
    <location>
        <begin position="558"/>
        <end position="583"/>
    </location>
</feature>
<evidence type="ECO:0000256" key="3">
    <source>
        <dbReference type="ARBA" id="ARBA00022692"/>
    </source>
</evidence>
<dbReference type="SMART" id="SM01320">
    <property type="entry name" value="TRP_N"/>
    <property type="match status" value="1"/>
</dbReference>
<dbReference type="Pfam" id="PF14558">
    <property type="entry name" value="TRP_N"/>
    <property type="match status" value="1"/>
</dbReference>
<feature type="compositionally biased region" description="Acidic residues" evidence="7">
    <location>
        <begin position="1096"/>
        <end position="1108"/>
    </location>
</feature>
<proteinExistence type="inferred from homology"/>
<comment type="caution">
    <text evidence="10">The sequence shown here is derived from an EMBL/GenBank/DDBJ whole genome shotgun (WGS) entry which is preliminary data.</text>
</comment>
<feature type="compositionally biased region" description="Polar residues" evidence="7">
    <location>
        <begin position="869"/>
        <end position="886"/>
    </location>
</feature>